<dbReference type="PRINTS" id="PR01050">
    <property type="entry name" value="PYRUVTKNASE"/>
</dbReference>
<evidence type="ECO:0000256" key="1">
    <source>
        <dbReference type="ARBA" id="ARBA00001958"/>
    </source>
</evidence>
<dbReference type="InterPro" id="IPR040442">
    <property type="entry name" value="Pyrv_kinase-like_dom_sf"/>
</dbReference>
<evidence type="ECO:0000256" key="2">
    <source>
        <dbReference type="ARBA" id="ARBA00004997"/>
    </source>
</evidence>
<sequence length="221" mass="24585">MERWLDERLGRGLVARRQLEEAGKPEAAAEQMNINPKNLGFHNGSGWCLGFLIQIEKIFLAQKLMILKDNIRGKPVVTVTQMLESMIKSPRPTRSEAIDVANTVLDGTDCVMLSGETAAGSYPDLAVQTMVKSAYFVCDHPGDYDGFPRMVMQRRSSIEALPYFQGSDPGFEFRFDRNSYTDSTEEATKYALQYGKENGLIKPGDSVVALHPSVIKILTVC</sequence>
<evidence type="ECO:0000256" key="10">
    <source>
        <dbReference type="ARBA" id="ARBA00022842"/>
    </source>
</evidence>
<accession>A0A6A3C2T6</accession>
<dbReference type="AlphaFoldDB" id="A0A6A3C2T6"/>
<dbReference type="Gene3D" id="3.20.20.60">
    <property type="entry name" value="Phosphoenolpyruvate-binding domains"/>
    <property type="match status" value="1"/>
</dbReference>
<dbReference type="InterPro" id="IPR036918">
    <property type="entry name" value="Pyrv_Knase_C_sf"/>
</dbReference>
<dbReference type="PANTHER" id="PTHR11817">
    <property type="entry name" value="PYRUVATE KINASE"/>
    <property type="match status" value="1"/>
</dbReference>
<evidence type="ECO:0000259" key="15">
    <source>
        <dbReference type="Pfam" id="PF00224"/>
    </source>
</evidence>
<dbReference type="Pfam" id="PF00224">
    <property type="entry name" value="PK"/>
    <property type="match status" value="1"/>
</dbReference>
<dbReference type="EMBL" id="VEPZ02000536">
    <property type="protein sequence ID" value="KAE8723196.1"/>
    <property type="molecule type" value="Genomic_DNA"/>
</dbReference>
<keyword evidence="5 14" id="KW-0808">Transferase</keyword>
<evidence type="ECO:0000256" key="13">
    <source>
        <dbReference type="ARBA" id="ARBA00048152"/>
    </source>
</evidence>
<comment type="pathway">
    <text evidence="2 14">Carbohydrate degradation; glycolysis; pyruvate from D-glyceraldehyde 3-phosphate: step 5/5.</text>
</comment>
<proteinExistence type="inferred from homology"/>
<keyword evidence="12" id="KW-0670">Pyruvate</keyword>
<keyword evidence="6" id="KW-0479">Metal-binding</keyword>
<keyword evidence="10 14" id="KW-0460">Magnesium</keyword>
<dbReference type="GO" id="GO:0000287">
    <property type="term" value="F:magnesium ion binding"/>
    <property type="evidence" value="ECO:0007669"/>
    <property type="project" value="InterPro"/>
</dbReference>
<evidence type="ECO:0000313" key="16">
    <source>
        <dbReference type="EMBL" id="KAE8723196.1"/>
    </source>
</evidence>
<dbReference type="Gene3D" id="3.40.1380.20">
    <property type="entry name" value="Pyruvate kinase, C-terminal domain"/>
    <property type="match status" value="1"/>
</dbReference>
<reference evidence="16" key="1">
    <citation type="submission" date="2019-09" db="EMBL/GenBank/DDBJ databases">
        <title>Draft genome information of white flower Hibiscus syriacus.</title>
        <authorList>
            <person name="Kim Y.-M."/>
        </authorList>
    </citation>
    <scope>NUCLEOTIDE SEQUENCE [LARGE SCALE GENOMIC DNA]</scope>
    <source>
        <strain evidence="16">YM2019G1</strain>
    </source>
</reference>
<evidence type="ECO:0000256" key="5">
    <source>
        <dbReference type="ARBA" id="ARBA00022679"/>
    </source>
</evidence>
<dbReference type="InterPro" id="IPR001697">
    <property type="entry name" value="Pyr_Knase"/>
</dbReference>
<dbReference type="SUPFAM" id="SSF51621">
    <property type="entry name" value="Phosphoenolpyruvate/pyruvate domain"/>
    <property type="match status" value="1"/>
</dbReference>
<evidence type="ECO:0000256" key="12">
    <source>
        <dbReference type="ARBA" id="ARBA00023317"/>
    </source>
</evidence>
<evidence type="ECO:0000256" key="6">
    <source>
        <dbReference type="ARBA" id="ARBA00022723"/>
    </source>
</evidence>
<name>A0A6A3C2T6_HIBSY</name>
<keyword evidence="11 14" id="KW-0324">Glycolysis</keyword>
<dbReference type="InterPro" id="IPR015813">
    <property type="entry name" value="Pyrv/PenolPyrv_kinase-like_dom"/>
</dbReference>
<evidence type="ECO:0000256" key="11">
    <source>
        <dbReference type="ARBA" id="ARBA00023152"/>
    </source>
</evidence>
<dbReference type="EC" id="2.7.1.40" evidence="4 14"/>
<evidence type="ECO:0000256" key="8">
    <source>
        <dbReference type="ARBA" id="ARBA00022777"/>
    </source>
</evidence>
<evidence type="ECO:0000313" key="17">
    <source>
        <dbReference type="Proteomes" id="UP000436088"/>
    </source>
</evidence>
<keyword evidence="17" id="KW-1185">Reference proteome</keyword>
<keyword evidence="8 14" id="KW-0418">Kinase</keyword>
<dbReference type="Proteomes" id="UP000436088">
    <property type="component" value="Unassembled WGS sequence"/>
</dbReference>
<keyword evidence="7" id="KW-0547">Nucleotide-binding</keyword>
<dbReference type="GO" id="GO:0030955">
    <property type="term" value="F:potassium ion binding"/>
    <property type="evidence" value="ECO:0007669"/>
    <property type="project" value="InterPro"/>
</dbReference>
<organism evidence="16 17">
    <name type="scientific">Hibiscus syriacus</name>
    <name type="common">Rose of Sharon</name>
    <dbReference type="NCBI Taxonomy" id="106335"/>
    <lineage>
        <taxon>Eukaryota</taxon>
        <taxon>Viridiplantae</taxon>
        <taxon>Streptophyta</taxon>
        <taxon>Embryophyta</taxon>
        <taxon>Tracheophyta</taxon>
        <taxon>Spermatophyta</taxon>
        <taxon>Magnoliopsida</taxon>
        <taxon>eudicotyledons</taxon>
        <taxon>Gunneridae</taxon>
        <taxon>Pentapetalae</taxon>
        <taxon>rosids</taxon>
        <taxon>malvids</taxon>
        <taxon>Malvales</taxon>
        <taxon>Malvaceae</taxon>
        <taxon>Malvoideae</taxon>
        <taxon>Hibiscus</taxon>
    </lineage>
</organism>
<comment type="catalytic activity">
    <reaction evidence="13 14">
        <text>pyruvate + ATP = phosphoenolpyruvate + ADP + H(+)</text>
        <dbReference type="Rhea" id="RHEA:18157"/>
        <dbReference type="ChEBI" id="CHEBI:15361"/>
        <dbReference type="ChEBI" id="CHEBI:15378"/>
        <dbReference type="ChEBI" id="CHEBI:30616"/>
        <dbReference type="ChEBI" id="CHEBI:58702"/>
        <dbReference type="ChEBI" id="CHEBI:456216"/>
        <dbReference type="EC" id="2.7.1.40"/>
    </reaction>
</comment>
<evidence type="ECO:0000256" key="9">
    <source>
        <dbReference type="ARBA" id="ARBA00022840"/>
    </source>
</evidence>
<protein>
    <recommendedName>
        <fullName evidence="4 14">Pyruvate kinase</fullName>
        <ecNumber evidence="4 14">2.7.1.40</ecNumber>
    </recommendedName>
</protein>
<keyword evidence="9" id="KW-0067">ATP-binding</keyword>
<gene>
    <name evidence="16" type="ORF">F3Y22_tig00012635pilonHSYRG00025</name>
</gene>
<comment type="cofactor">
    <cofactor evidence="1">
        <name>K(+)</name>
        <dbReference type="ChEBI" id="CHEBI:29103"/>
    </cofactor>
</comment>
<feature type="domain" description="Pyruvate kinase barrel" evidence="15">
    <location>
        <begin position="49"/>
        <end position="127"/>
    </location>
</feature>
<evidence type="ECO:0000256" key="7">
    <source>
        <dbReference type="ARBA" id="ARBA00022741"/>
    </source>
</evidence>
<comment type="caution">
    <text evidence="16">The sequence shown here is derived from an EMBL/GenBank/DDBJ whole genome shotgun (WGS) entry which is preliminary data.</text>
</comment>
<comment type="similarity">
    <text evidence="3 14">Belongs to the pyruvate kinase family.</text>
</comment>
<evidence type="ECO:0000256" key="3">
    <source>
        <dbReference type="ARBA" id="ARBA00008663"/>
    </source>
</evidence>
<dbReference type="GO" id="GO:0005524">
    <property type="term" value="F:ATP binding"/>
    <property type="evidence" value="ECO:0007669"/>
    <property type="project" value="UniProtKB-KW"/>
</dbReference>
<evidence type="ECO:0000256" key="4">
    <source>
        <dbReference type="ARBA" id="ARBA00012142"/>
    </source>
</evidence>
<evidence type="ECO:0000256" key="14">
    <source>
        <dbReference type="RuleBase" id="RU000504"/>
    </source>
</evidence>
<dbReference type="GO" id="GO:0004743">
    <property type="term" value="F:pyruvate kinase activity"/>
    <property type="evidence" value="ECO:0007669"/>
    <property type="project" value="UniProtKB-EC"/>
</dbReference>
<dbReference type="UniPathway" id="UPA00109">
    <property type="reaction ID" value="UER00188"/>
</dbReference>
<dbReference type="InterPro" id="IPR015793">
    <property type="entry name" value="Pyrv_Knase_brl"/>
</dbReference>
<dbReference type="GO" id="GO:0016301">
    <property type="term" value="F:kinase activity"/>
    <property type="evidence" value="ECO:0007669"/>
    <property type="project" value="UniProtKB-KW"/>
</dbReference>